<sequence>MKQIIIFIVSICSVLGQDMYSSVNRDGYGRPDPNSLLNGFFPAWAIILLCLAGLFLLISVLSYGLYVLGCRKPHTEFKKVQLR</sequence>
<dbReference type="AlphaFoldDB" id="A0A3M7SW12"/>
<dbReference type="OrthoDB" id="10044693at2759"/>
<feature type="signal peptide" evidence="2">
    <location>
        <begin position="1"/>
        <end position="16"/>
    </location>
</feature>
<organism evidence="3 4">
    <name type="scientific">Brachionus plicatilis</name>
    <name type="common">Marine rotifer</name>
    <name type="synonym">Brachionus muelleri</name>
    <dbReference type="NCBI Taxonomy" id="10195"/>
    <lineage>
        <taxon>Eukaryota</taxon>
        <taxon>Metazoa</taxon>
        <taxon>Spiralia</taxon>
        <taxon>Gnathifera</taxon>
        <taxon>Rotifera</taxon>
        <taxon>Eurotatoria</taxon>
        <taxon>Monogononta</taxon>
        <taxon>Pseudotrocha</taxon>
        <taxon>Ploima</taxon>
        <taxon>Brachionidae</taxon>
        <taxon>Brachionus</taxon>
    </lineage>
</organism>
<feature type="transmembrane region" description="Helical" evidence="1">
    <location>
        <begin position="40"/>
        <end position="68"/>
    </location>
</feature>
<dbReference type="Proteomes" id="UP000276133">
    <property type="component" value="Unassembled WGS sequence"/>
</dbReference>
<gene>
    <name evidence="3" type="ORF">BpHYR1_012481</name>
</gene>
<keyword evidence="2" id="KW-0732">Signal</keyword>
<protein>
    <submittedName>
        <fullName evidence="3">Uncharacterized protein</fullName>
    </submittedName>
</protein>
<name>A0A3M7SW12_BRAPC</name>
<keyword evidence="1" id="KW-0812">Transmembrane</keyword>
<evidence type="ECO:0000256" key="2">
    <source>
        <dbReference type="SAM" id="SignalP"/>
    </source>
</evidence>
<evidence type="ECO:0000256" key="1">
    <source>
        <dbReference type="SAM" id="Phobius"/>
    </source>
</evidence>
<keyword evidence="1" id="KW-0472">Membrane</keyword>
<dbReference type="EMBL" id="REGN01000698">
    <property type="protein sequence ID" value="RNA39875.1"/>
    <property type="molecule type" value="Genomic_DNA"/>
</dbReference>
<proteinExistence type="predicted"/>
<feature type="chain" id="PRO_5018012499" evidence="2">
    <location>
        <begin position="17"/>
        <end position="83"/>
    </location>
</feature>
<accession>A0A3M7SW12</accession>
<comment type="caution">
    <text evidence="3">The sequence shown here is derived from an EMBL/GenBank/DDBJ whole genome shotgun (WGS) entry which is preliminary data.</text>
</comment>
<evidence type="ECO:0000313" key="4">
    <source>
        <dbReference type="Proteomes" id="UP000276133"/>
    </source>
</evidence>
<evidence type="ECO:0000313" key="3">
    <source>
        <dbReference type="EMBL" id="RNA39875.1"/>
    </source>
</evidence>
<keyword evidence="4" id="KW-1185">Reference proteome</keyword>
<reference evidence="3 4" key="1">
    <citation type="journal article" date="2018" name="Sci. Rep.">
        <title>Genomic signatures of local adaptation to the degree of environmental predictability in rotifers.</title>
        <authorList>
            <person name="Franch-Gras L."/>
            <person name="Hahn C."/>
            <person name="Garcia-Roger E.M."/>
            <person name="Carmona M.J."/>
            <person name="Serra M."/>
            <person name="Gomez A."/>
        </authorList>
    </citation>
    <scope>NUCLEOTIDE SEQUENCE [LARGE SCALE GENOMIC DNA]</scope>
    <source>
        <strain evidence="3">HYR1</strain>
    </source>
</reference>
<keyword evidence="1" id="KW-1133">Transmembrane helix</keyword>